<dbReference type="PANTHER" id="PTHR33495">
    <property type="entry name" value="ANTI-SIGMA FACTOR ANTAGONIST TM_1081-RELATED-RELATED"/>
    <property type="match status" value="1"/>
</dbReference>
<feature type="domain" description="STAS" evidence="1">
    <location>
        <begin position="14"/>
        <end position="101"/>
    </location>
</feature>
<evidence type="ECO:0000313" key="3">
    <source>
        <dbReference type="Proteomes" id="UP000557193"/>
    </source>
</evidence>
<keyword evidence="3" id="KW-1185">Reference proteome</keyword>
<comment type="caution">
    <text evidence="2">The sequence shown here is derived from an EMBL/GenBank/DDBJ whole genome shotgun (WGS) entry which is preliminary data.</text>
</comment>
<accession>A0A7X0BRF4</accession>
<dbReference type="EMBL" id="JACHLL010000002">
    <property type="protein sequence ID" value="MBB6341048.1"/>
    <property type="molecule type" value="Genomic_DNA"/>
</dbReference>
<name>A0A7X0BRF4_9PSED</name>
<dbReference type="RefSeq" id="WP_184681526.1">
    <property type="nucleotide sequence ID" value="NZ_JACHLL010000002.1"/>
</dbReference>
<dbReference type="InterPro" id="IPR002645">
    <property type="entry name" value="STAS_dom"/>
</dbReference>
<dbReference type="Gene3D" id="3.30.750.24">
    <property type="entry name" value="STAS domain"/>
    <property type="match status" value="1"/>
</dbReference>
<dbReference type="CDD" id="cd07043">
    <property type="entry name" value="STAS_anti-anti-sigma_factors"/>
    <property type="match status" value="1"/>
</dbReference>
<reference evidence="2 3" key="1">
    <citation type="submission" date="2020-08" db="EMBL/GenBank/DDBJ databases">
        <title>Functional genomics of gut bacteria from endangered species of beetles.</title>
        <authorList>
            <person name="Carlos-Shanley C."/>
        </authorList>
    </citation>
    <scope>NUCLEOTIDE SEQUENCE [LARGE SCALE GENOMIC DNA]</scope>
    <source>
        <strain evidence="2 3">S00202</strain>
    </source>
</reference>
<dbReference type="PANTHER" id="PTHR33495:SF15">
    <property type="entry name" value="STAS DOMAIN-CONTAINING PROTEIN"/>
    <property type="match status" value="1"/>
</dbReference>
<evidence type="ECO:0000313" key="2">
    <source>
        <dbReference type="EMBL" id="MBB6341048.1"/>
    </source>
</evidence>
<protein>
    <submittedName>
        <fullName evidence="2">Anti-anti-sigma factor</fullName>
    </submittedName>
</protein>
<dbReference type="Proteomes" id="UP000557193">
    <property type="component" value="Unassembled WGS sequence"/>
</dbReference>
<proteinExistence type="predicted"/>
<sequence length="101" mass="11268">MAITANSSADGQELTIHVEGRFDFGAHQEFRDAYERIDSSPRRYVVDLKNTTYLDSSALGMLLLLRDHAGGDHAQVRLANCNGDVRKILAISNFEQLFQIA</sequence>
<organism evidence="2 3">
    <name type="scientific">Pseudomonas fluvialis</name>
    <dbReference type="NCBI Taxonomy" id="1793966"/>
    <lineage>
        <taxon>Bacteria</taxon>
        <taxon>Pseudomonadati</taxon>
        <taxon>Pseudomonadota</taxon>
        <taxon>Gammaproteobacteria</taxon>
        <taxon>Pseudomonadales</taxon>
        <taxon>Pseudomonadaceae</taxon>
        <taxon>Pseudomonas</taxon>
    </lineage>
</organism>
<dbReference type="SUPFAM" id="SSF52091">
    <property type="entry name" value="SpoIIaa-like"/>
    <property type="match status" value="1"/>
</dbReference>
<evidence type="ECO:0000259" key="1">
    <source>
        <dbReference type="PROSITE" id="PS50801"/>
    </source>
</evidence>
<dbReference type="Pfam" id="PF01740">
    <property type="entry name" value="STAS"/>
    <property type="match status" value="1"/>
</dbReference>
<gene>
    <name evidence="2" type="ORF">HNP49_001205</name>
</gene>
<dbReference type="InterPro" id="IPR036513">
    <property type="entry name" value="STAS_dom_sf"/>
</dbReference>
<dbReference type="AlphaFoldDB" id="A0A7X0BRF4"/>
<dbReference type="GO" id="GO:0043856">
    <property type="term" value="F:anti-sigma factor antagonist activity"/>
    <property type="evidence" value="ECO:0007669"/>
    <property type="project" value="TreeGrafter"/>
</dbReference>
<dbReference type="PROSITE" id="PS50801">
    <property type="entry name" value="STAS"/>
    <property type="match status" value="1"/>
</dbReference>